<evidence type="ECO:0000313" key="1">
    <source>
        <dbReference type="EMBL" id="QND72736.1"/>
    </source>
</evidence>
<reference evidence="2" key="1">
    <citation type="journal article" date="2020" name="Mol. Plant Microbe">
        <title>Rhizobial microsymbionts of the narrowly endemic Oxytropis species growing in Kamchatka are characterized by significant genetic diversity and possess a set of genes that are associated with T3SS and T6SS secretion systems and can affect the development of symbiosis.</title>
        <authorList>
            <person name="Safronova V."/>
            <person name="Guro P."/>
            <person name="Sazanova A."/>
            <person name="Kuznetsova I."/>
            <person name="Belimov A."/>
            <person name="Yakubov V."/>
            <person name="Chirak E."/>
            <person name="Afonin A."/>
            <person name="Gogolev Y."/>
            <person name="Andronov E."/>
            <person name="Tikhonovich I."/>
        </authorList>
    </citation>
    <scope>NUCLEOTIDE SEQUENCE [LARGE SCALE GENOMIC DNA]</scope>
    <source>
        <strain evidence="2">581</strain>
    </source>
</reference>
<dbReference type="AlphaFoldDB" id="A0A7G6U154"/>
<dbReference type="EMBL" id="CP050292">
    <property type="protein sequence ID" value="QND72736.1"/>
    <property type="molecule type" value="Genomic_DNA"/>
</dbReference>
<proteinExistence type="predicted"/>
<dbReference type="InterPro" id="IPR036291">
    <property type="entry name" value="NAD(P)-bd_dom_sf"/>
</dbReference>
<evidence type="ECO:0000313" key="2">
    <source>
        <dbReference type="Proteomes" id="UP000515291"/>
    </source>
</evidence>
<accession>A0A7G6U154</accession>
<organism evidence="1 2">
    <name type="scientific">Tardiphaga robiniae</name>
    <dbReference type="NCBI Taxonomy" id="943830"/>
    <lineage>
        <taxon>Bacteria</taxon>
        <taxon>Pseudomonadati</taxon>
        <taxon>Pseudomonadota</taxon>
        <taxon>Alphaproteobacteria</taxon>
        <taxon>Hyphomicrobiales</taxon>
        <taxon>Nitrobacteraceae</taxon>
        <taxon>Tardiphaga</taxon>
    </lineage>
</organism>
<gene>
    <name evidence="1" type="ORF">HB776_16955</name>
</gene>
<dbReference type="SUPFAM" id="SSF51735">
    <property type="entry name" value="NAD(P)-binding Rossmann-fold domains"/>
    <property type="match status" value="1"/>
</dbReference>
<dbReference type="RefSeq" id="WP_184511644.1">
    <property type="nucleotide sequence ID" value="NZ_CP050292.1"/>
</dbReference>
<evidence type="ECO:0008006" key="3">
    <source>
        <dbReference type="Google" id="ProtNLM"/>
    </source>
</evidence>
<dbReference type="Gene3D" id="3.40.50.720">
    <property type="entry name" value="NAD(P)-binding Rossmann-like Domain"/>
    <property type="match status" value="1"/>
</dbReference>
<sequence length="119" mass="12693">MDAQSGLRDKNVLIVGGTSGIGQAAAMQGRDVGAKVAVVGFERDHTRRVASQYGFEGWSDAGVFRSETIAEAAAGLLNVNLRRHTARFSAMADVSGRTGNFRRRAELAPTVSNRRSENG</sequence>
<dbReference type="Proteomes" id="UP000515291">
    <property type="component" value="Chromosome"/>
</dbReference>
<dbReference type="KEGG" id="trb:HB776_16955"/>
<name>A0A7G6U154_9BRAD</name>
<protein>
    <recommendedName>
        <fullName evidence="3">SDR family NAD(P)-dependent oxidoreductase</fullName>
    </recommendedName>
</protein>